<dbReference type="EMBL" id="BQNB010021565">
    <property type="protein sequence ID" value="GJU07704.1"/>
    <property type="molecule type" value="Genomic_DNA"/>
</dbReference>
<organism evidence="2 3">
    <name type="scientific">Tanacetum coccineum</name>
    <dbReference type="NCBI Taxonomy" id="301880"/>
    <lineage>
        <taxon>Eukaryota</taxon>
        <taxon>Viridiplantae</taxon>
        <taxon>Streptophyta</taxon>
        <taxon>Embryophyta</taxon>
        <taxon>Tracheophyta</taxon>
        <taxon>Spermatophyta</taxon>
        <taxon>Magnoliopsida</taxon>
        <taxon>eudicotyledons</taxon>
        <taxon>Gunneridae</taxon>
        <taxon>Pentapetalae</taxon>
        <taxon>asterids</taxon>
        <taxon>campanulids</taxon>
        <taxon>Asterales</taxon>
        <taxon>Asteraceae</taxon>
        <taxon>Asteroideae</taxon>
        <taxon>Anthemideae</taxon>
        <taxon>Anthemidinae</taxon>
        <taxon>Tanacetum</taxon>
    </lineage>
</organism>
<feature type="region of interest" description="Disordered" evidence="1">
    <location>
        <begin position="201"/>
        <end position="220"/>
    </location>
</feature>
<evidence type="ECO:0000313" key="2">
    <source>
        <dbReference type="EMBL" id="GJU07704.1"/>
    </source>
</evidence>
<reference evidence="2" key="1">
    <citation type="journal article" date="2022" name="Int. J. Mol. Sci.">
        <title>Draft Genome of Tanacetum Coccineum: Genomic Comparison of Closely Related Tanacetum-Family Plants.</title>
        <authorList>
            <person name="Yamashiro T."/>
            <person name="Shiraishi A."/>
            <person name="Nakayama K."/>
            <person name="Satake H."/>
        </authorList>
    </citation>
    <scope>NUCLEOTIDE SEQUENCE</scope>
</reference>
<evidence type="ECO:0000256" key="1">
    <source>
        <dbReference type="SAM" id="MobiDB-lite"/>
    </source>
</evidence>
<reference evidence="2" key="2">
    <citation type="submission" date="2022-01" db="EMBL/GenBank/DDBJ databases">
        <authorList>
            <person name="Yamashiro T."/>
            <person name="Shiraishi A."/>
            <person name="Satake H."/>
            <person name="Nakayama K."/>
        </authorList>
    </citation>
    <scope>NUCLEOTIDE SEQUENCE</scope>
</reference>
<evidence type="ECO:0008006" key="4">
    <source>
        <dbReference type="Google" id="ProtNLM"/>
    </source>
</evidence>
<protein>
    <recommendedName>
        <fullName evidence="4">Reverse transcriptase domain-containing protein</fullName>
    </recommendedName>
</protein>
<keyword evidence="3" id="KW-1185">Reference proteome</keyword>
<feature type="region of interest" description="Disordered" evidence="1">
    <location>
        <begin position="147"/>
        <end position="169"/>
    </location>
</feature>
<proteinExistence type="predicted"/>
<evidence type="ECO:0000313" key="3">
    <source>
        <dbReference type="Proteomes" id="UP001151760"/>
    </source>
</evidence>
<comment type="caution">
    <text evidence="2">The sequence shown here is derived from an EMBL/GenBank/DDBJ whole genome shotgun (WGS) entry which is preliminary data.</text>
</comment>
<name>A0ABQ5J5E3_9ASTR</name>
<dbReference type="Proteomes" id="UP001151760">
    <property type="component" value="Unassembled WGS sequence"/>
</dbReference>
<sequence length="220" mass="25051">MTTPVEKRNHAKFFEFHGEVGHSTDGCMHRKKQIEEMLKAEKLSHLIKELKQNNKKEQPKVAKKGETSGKDKALAILMVQPWERVARQKITQSFSPNIKIFFPPLGEDEGTEGLMIIETEVGGHCIHRIRKVTIPIQWDYCKAGGQEVASGSVNNSRNAKDPGRKRGNNFKKQQRNLDIFAWRPADMTGVPRHIAKHRLNVREGCSPVRQKKRGQAADRN</sequence>
<gene>
    <name evidence="2" type="ORF">Tco_1124134</name>
</gene>
<accession>A0ABQ5J5E3</accession>